<dbReference type="eggNOG" id="KOG2806">
    <property type="taxonomic scope" value="Eukaryota"/>
</dbReference>
<dbReference type="SUPFAM" id="SSF51445">
    <property type="entry name" value="(Trans)glycosidases"/>
    <property type="match status" value="1"/>
</dbReference>
<dbReference type="EMBL" id="DS268488">
    <property type="protein sequence ID" value="EFP10758.1"/>
    <property type="molecule type" value="Genomic_DNA"/>
</dbReference>
<proteinExistence type="predicted"/>
<dbReference type="GO" id="GO:0005975">
    <property type="term" value="P:carbohydrate metabolic process"/>
    <property type="evidence" value="ECO:0007669"/>
    <property type="project" value="InterPro"/>
</dbReference>
<dbReference type="InterPro" id="IPR029070">
    <property type="entry name" value="Chitinase_insertion_sf"/>
</dbReference>
<dbReference type="InterPro" id="IPR011583">
    <property type="entry name" value="Chitinase_II/V-like_cat"/>
</dbReference>
<dbReference type="GO" id="GO:0008061">
    <property type="term" value="F:chitin binding"/>
    <property type="evidence" value="ECO:0007669"/>
    <property type="project" value="InterPro"/>
</dbReference>
<dbReference type="AlphaFoldDB" id="E3MWN8"/>
<dbReference type="PANTHER" id="PTHR46073:SF8">
    <property type="entry name" value="GH18 DOMAIN-CONTAINING PROTEIN"/>
    <property type="match status" value="1"/>
</dbReference>
<dbReference type="PROSITE" id="PS51910">
    <property type="entry name" value="GH18_2"/>
    <property type="match status" value="1"/>
</dbReference>
<feature type="transmembrane region" description="Helical" evidence="1">
    <location>
        <begin position="27"/>
        <end position="50"/>
    </location>
</feature>
<reference evidence="3" key="1">
    <citation type="submission" date="2007-07" db="EMBL/GenBank/DDBJ databases">
        <title>PCAP assembly of the Caenorhabditis remanei genome.</title>
        <authorList>
            <consortium name="The Caenorhabditis remanei Sequencing Consortium"/>
            <person name="Wilson R.K."/>
        </authorList>
    </citation>
    <scope>NUCLEOTIDE SEQUENCE [LARGE SCALE GENOMIC DNA]</scope>
    <source>
        <strain evidence="3">PB4641</strain>
    </source>
</reference>
<dbReference type="Pfam" id="PF00704">
    <property type="entry name" value="Glyco_hydro_18"/>
    <property type="match status" value="1"/>
</dbReference>
<keyword evidence="1" id="KW-0812">Transmembrane</keyword>
<feature type="domain" description="GH18" evidence="2">
    <location>
        <begin position="63"/>
        <end position="402"/>
    </location>
</feature>
<dbReference type="InterPro" id="IPR001223">
    <property type="entry name" value="Glyco_hydro18_cat"/>
</dbReference>
<protein>
    <recommendedName>
        <fullName evidence="2">GH18 domain-containing protein</fullName>
    </recommendedName>
</protein>
<evidence type="ECO:0000256" key="1">
    <source>
        <dbReference type="SAM" id="Phobius"/>
    </source>
</evidence>
<dbReference type="HOGENOM" id="CLU_002833_0_0_1"/>
<name>E3MWN8_CAERE</name>
<dbReference type="InterPro" id="IPR017853">
    <property type="entry name" value="GH"/>
</dbReference>
<dbReference type="SMART" id="SM00636">
    <property type="entry name" value="Glyco_18"/>
    <property type="match status" value="1"/>
</dbReference>
<dbReference type="STRING" id="31234.E3MWN8"/>
<keyword evidence="1" id="KW-1133">Transmembrane helix</keyword>
<evidence type="ECO:0000259" key="2">
    <source>
        <dbReference type="PROSITE" id="PS51910"/>
    </source>
</evidence>
<dbReference type="Gene3D" id="3.20.20.80">
    <property type="entry name" value="Glycosidases"/>
    <property type="match status" value="2"/>
</dbReference>
<evidence type="ECO:0000313" key="3">
    <source>
        <dbReference type="EMBL" id="EFP10758.1"/>
    </source>
</evidence>
<organism evidence="4">
    <name type="scientific">Caenorhabditis remanei</name>
    <name type="common">Caenorhabditis vulgaris</name>
    <dbReference type="NCBI Taxonomy" id="31234"/>
    <lineage>
        <taxon>Eukaryota</taxon>
        <taxon>Metazoa</taxon>
        <taxon>Ecdysozoa</taxon>
        <taxon>Nematoda</taxon>
        <taxon>Chromadorea</taxon>
        <taxon>Rhabditida</taxon>
        <taxon>Rhabditina</taxon>
        <taxon>Rhabditomorpha</taxon>
        <taxon>Rhabditoidea</taxon>
        <taxon>Rhabditidae</taxon>
        <taxon>Peloderinae</taxon>
        <taxon>Caenorhabditis</taxon>
    </lineage>
</organism>
<sequence length="414" mass="47435">MEVLRATATDRLLEKNERNRTSKRSTLATPLAVLLVILAVLAIGFLTFHLRFNNPAHNQDCKKRVIGYYEDTGSAEIRDNHLEKLTHVVFSHQFLTRNGTIEFRSDRAKLKFEKLRNEAKRFGLKVMISIGGGQHFGPVMATECGRSKLTDSIVSFLEKNQADGVDLFWKWPTASDKSSYSIFVKELRLKLLEMNKEYNLSVTSAPAGIPGYWPDGFDLEEMIKHVDFMNIFSMDFYGPWGWLIGPAAPLYHGIAPRENFTMDYTMNYYACKLKETSKLNLVIPMDVRIWENVKTELPRSEVFRKAELIDGVVQATLFKSRRLATETGINFDAAAWDEKTKSSYIFDEKFKTFSSFENKKSIEAKLSYVKENNFGGIWIRSVNMDDDTFSMLNDVNFSDYCSAKSIDTVNYQCA</sequence>
<evidence type="ECO:0000313" key="4">
    <source>
        <dbReference type="Proteomes" id="UP000008281"/>
    </source>
</evidence>
<gene>
    <name evidence="3" type="ORF">CRE_02513</name>
</gene>
<dbReference type="InParanoid" id="E3MWN8"/>
<dbReference type="OrthoDB" id="6489371at2759"/>
<keyword evidence="1" id="KW-0472">Membrane</keyword>
<dbReference type="Proteomes" id="UP000008281">
    <property type="component" value="Unassembled WGS sequence"/>
</dbReference>
<dbReference type="PANTHER" id="PTHR46073">
    <property type="entry name" value="CHITINASE"/>
    <property type="match status" value="1"/>
</dbReference>
<keyword evidence="4" id="KW-1185">Reference proteome</keyword>
<dbReference type="Gene3D" id="3.10.50.10">
    <property type="match status" value="1"/>
</dbReference>
<accession>E3MWN8</accession>